<evidence type="ECO:0000313" key="1">
    <source>
        <dbReference type="EMBL" id="QFQ99365.1"/>
    </source>
</evidence>
<name>A0A5P8K809_9ACTN</name>
<evidence type="ECO:0000313" key="2">
    <source>
        <dbReference type="Proteomes" id="UP000327294"/>
    </source>
</evidence>
<dbReference type="AlphaFoldDB" id="A0A5P8K809"/>
<proteinExistence type="predicted"/>
<reference evidence="1 2" key="1">
    <citation type="submission" date="2019-10" db="EMBL/GenBank/DDBJ databases">
        <title>Streptomyces sp. strain GY16 isolated from leaves of Broussonetia papyrifera.</title>
        <authorList>
            <person name="Mo P."/>
        </authorList>
    </citation>
    <scope>NUCLEOTIDE SEQUENCE [LARGE SCALE GENOMIC DNA]</scope>
    <source>
        <strain evidence="1 2">GY16</strain>
    </source>
</reference>
<keyword evidence="2" id="KW-1185">Reference proteome</keyword>
<sequence length="141" mass="15577">MDPQLTVMAQTASATVVALMATDVWQHTRDGVVALWQRVRPGQADEVGNELDVTRAEILAARQEGDTLGEQALAGEWQGRLRRLLIADPEIAQELLRVLEESRALLPAEQEVRAPVVNMRAEVSGSGRVYQAGRDQHITER</sequence>
<dbReference type="Proteomes" id="UP000327294">
    <property type="component" value="Chromosome"/>
</dbReference>
<accession>A0A5P8K809</accession>
<protein>
    <submittedName>
        <fullName evidence="1">Uncharacterized protein</fullName>
    </submittedName>
</protein>
<dbReference type="RefSeq" id="WP_152170788.1">
    <property type="nucleotide sequence ID" value="NZ_CP045096.1"/>
</dbReference>
<dbReference type="KEGG" id="sphv:F9278_28050"/>
<organism evidence="1 2">
    <name type="scientific">Streptomyces phaeolivaceus</name>
    <dbReference type="NCBI Taxonomy" id="2653200"/>
    <lineage>
        <taxon>Bacteria</taxon>
        <taxon>Bacillati</taxon>
        <taxon>Actinomycetota</taxon>
        <taxon>Actinomycetes</taxon>
        <taxon>Kitasatosporales</taxon>
        <taxon>Streptomycetaceae</taxon>
        <taxon>Streptomyces</taxon>
    </lineage>
</organism>
<dbReference type="EMBL" id="CP045096">
    <property type="protein sequence ID" value="QFQ99365.1"/>
    <property type="molecule type" value="Genomic_DNA"/>
</dbReference>
<gene>
    <name evidence="1" type="ORF">F9278_28050</name>
</gene>